<keyword evidence="6" id="KW-0560">Oxidoreductase</keyword>
<protein>
    <submittedName>
        <fullName evidence="8">NAD(P)H-dependent oxidoreductase</fullName>
    </submittedName>
</protein>
<dbReference type="Proteomes" id="UP000291981">
    <property type="component" value="Unassembled WGS sequence"/>
</dbReference>
<name>A0A4Q8QAP8_9FLAO</name>
<dbReference type="OrthoDB" id="9809288at2"/>
<dbReference type="PANTHER" id="PTHR43673">
    <property type="entry name" value="NAD(P)H NITROREDUCTASE YDGI-RELATED"/>
    <property type="match status" value="1"/>
</dbReference>
<comment type="cofactor">
    <cofactor evidence="1">
        <name>FMN</name>
        <dbReference type="ChEBI" id="CHEBI:58210"/>
    </cofactor>
</comment>
<comment type="similarity">
    <text evidence="2">Belongs to the nitroreductase family.</text>
</comment>
<evidence type="ECO:0000256" key="1">
    <source>
        <dbReference type="ARBA" id="ARBA00001917"/>
    </source>
</evidence>
<proteinExistence type="inferred from homology"/>
<dbReference type="Pfam" id="PF00881">
    <property type="entry name" value="Nitroreductase"/>
    <property type="match status" value="1"/>
</dbReference>
<organism evidence="8 9">
    <name type="scientific">Flagellimonas allohymeniacidonis</name>
    <dbReference type="NCBI Taxonomy" id="2517819"/>
    <lineage>
        <taxon>Bacteria</taxon>
        <taxon>Pseudomonadati</taxon>
        <taxon>Bacteroidota</taxon>
        <taxon>Flavobacteriia</taxon>
        <taxon>Flavobacteriales</taxon>
        <taxon>Flavobacteriaceae</taxon>
        <taxon>Flagellimonas</taxon>
    </lineage>
</organism>
<comment type="caution">
    <text evidence="8">The sequence shown here is derived from an EMBL/GenBank/DDBJ whole genome shotgun (WGS) entry which is preliminary data.</text>
</comment>
<evidence type="ECO:0000256" key="3">
    <source>
        <dbReference type="ARBA" id="ARBA00022630"/>
    </source>
</evidence>
<dbReference type="RefSeq" id="WP_130612642.1">
    <property type="nucleotide sequence ID" value="NZ_SGIU01000002.1"/>
</dbReference>
<dbReference type="InterPro" id="IPR033878">
    <property type="entry name" value="NfsB-like"/>
</dbReference>
<evidence type="ECO:0000313" key="8">
    <source>
        <dbReference type="EMBL" id="TAI46724.1"/>
    </source>
</evidence>
<dbReference type="CDD" id="cd02149">
    <property type="entry name" value="NfsB-like"/>
    <property type="match status" value="1"/>
</dbReference>
<sequence>MNTIIDTLNWRYATKKFDNTKKVSDEDLNTLLEAARLSPSSYGLQPYHVFVITDMEIRKKLQPVSWNQTQVVDASHLLVFANKAEFGSELVDDYLQNVSSTRGMDMENLKGYGDFMKSKLLDLPVESKDVWTAKQVYIALGNVMTAAATLEIDTCPMEGFEADPYDEILGLKDKSLRTAVVLPIGYRSEEDQTQHFAKVRYSKEELFTHI</sequence>
<evidence type="ECO:0000256" key="4">
    <source>
        <dbReference type="ARBA" id="ARBA00022643"/>
    </source>
</evidence>
<dbReference type="AlphaFoldDB" id="A0A4Q8QAP8"/>
<gene>
    <name evidence="8" type="ORF">EW142_08440</name>
</gene>
<evidence type="ECO:0000313" key="9">
    <source>
        <dbReference type="Proteomes" id="UP000291981"/>
    </source>
</evidence>
<evidence type="ECO:0000256" key="2">
    <source>
        <dbReference type="ARBA" id="ARBA00007118"/>
    </source>
</evidence>
<feature type="domain" description="Nitroreductase" evidence="7">
    <location>
        <begin position="9"/>
        <end position="186"/>
    </location>
</feature>
<evidence type="ECO:0000256" key="6">
    <source>
        <dbReference type="ARBA" id="ARBA00023002"/>
    </source>
</evidence>
<dbReference type="Gene3D" id="3.40.109.10">
    <property type="entry name" value="NADH Oxidase"/>
    <property type="match status" value="1"/>
</dbReference>
<dbReference type="SUPFAM" id="SSF55469">
    <property type="entry name" value="FMN-dependent nitroreductase-like"/>
    <property type="match status" value="1"/>
</dbReference>
<keyword evidence="4" id="KW-0288">FMN</keyword>
<dbReference type="InterPro" id="IPR029479">
    <property type="entry name" value="Nitroreductase"/>
</dbReference>
<dbReference type="GO" id="GO:0016491">
    <property type="term" value="F:oxidoreductase activity"/>
    <property type="evidence" value="ECO:0007669"/>
    <property type="project" value="UniProtKB-KW"/>
</dbReference>
<reference evidence="8 9" key="1">
    <citation type="submission" date="2019-02" db="EMBL/GenBank/DDBJ databases">
        <title>Draft genome sequence of Muricauda sp. 176CP4-71.</title>
        <authorList>
            <person name="Park J.-S."/>
        </authorList>
    </citation>
    <scope>NUCLEOTIDE SEQUENCE [LARGE SCALE GENOMIC DNA]</scope>
    <source>
        <strain evidence="8 9">176CP4-71</strain>
    </source>
</reference>
<evidence type="ECO:0000259" key="7">
    <source>
        <dbReference type="Pfam" id="PF00881"/>
    </source>
</evidence>
<accession>A0A4Q8QAP8</accession>
<dbReference type="PANTHER" id="PTHR43673:SF2">
    <property type="entry name" value="NITROREDUCTASE"/>
    <property type="match status" value="1"/>
</dbReference>
<evidence type="ECO:0000256" key="5">
    <source>
        <dbReference type="ARBA" id="ARBA00022857"/>
    </source>
</evidence>
<keyword evidence="3" id="KW-0285">Flavoprotein</keyword>
<keyword evidence="9" id="KW-1185">Reference proteome</keyword>
<dbReference type="EMBL" id="SGIU01000002">
    <property type="protein sequence ID" value="TAI46724.1"/>
    <property type="molecule type" value="Genomic_DNA"/>
</dbReference>
<keyword evidence="5" id="KW-0521">NADP</keyword>
<dbReference type="InterPro" id="IPR000415">
    <property type="entry name" value="Nitroreductase-like"/>
</dbReference>